<dbReference type="Proteomes" id="UP000501690">
    <property type="component" value="Linkage Group LG6"/>
</dbReference>
<gene>
    <name evidence="1" type="ORF">DEO72_LG6g758</name>
</gene>
<reference evidence="1 2" key="1">
    <citation type="submission" date="2019-04" db="EMBL/GenBank/DDBJ databases">
        <title>An improved genome assembly and genetic linkage map for asparagus bean, Vigna unguiculata ssp. sesquipedialis.</title>
        <authorList>
            <person name="Xia Q."/>
            <person name="Zhang R."/>
            <person name="Dong Y."/>
        </authorList>
    </citation>
    <scope>NUCLEOTIDE SEQUENCE [LARGE SCALE GENOMIC DNA]</scope>
    <source>
        <tissue evidence="1">Leaf</tissue>
    </source>
</reference>
<dbReference type="AlphaFoldDB" id="A0A4D6M7G1"/>
<proteinExistence type="predicted"/>
<evidence type="ECO:0000313" key="1">
    <source>
        <dbReference type="EMBL" id="QCD96056.1"/>
    </source>
</evidence>
<name>A0A4D6M7G1_VIGUN</name>
<dbReference type="EMBL" id="CP039350">
    <property type="protein sequence ID" value="QCD96056.1"/>
    <property type="molecule type" value="Genomic_DNA"/>
</dbReference>
<keyword evidence="2" id="KW-1185">Reference proteome</keyword>
<evidence type="ECO:0000313" key="2">
    <source>
        <dbReference type="Proteomes" id="UP000501690"/>
    </source>
</evidence>
<protein>
    <submittedName>
        <fullName evidence="1">Uncharacterized protein</fullName>
    </submittedName>
</protein>
<accession>A0A4D6M7G1</accession>
<organism evidence="1 2">
    <name type="scientific">Vigna unguiculata</name>
    <name type="common">Cowpea</name>
    <dbReference type="NCBI Taxonomy" id="3917"/>
    <lineage>
        <taxon>Eukaryota</taxon>
        <taxon>Viridiplantae</taxon>
        <taxon>Streptophyta</taxon>
        <taxon>Embryophyta</taxon>
        <taxon>Tracheophyta</taxon>
        <taxon>Spermatophyta</taxon>
        <taxon>Magnoliopsida</taxon>
        <taxon>eudicotyledons</taxon>
        <taxon>Gunneridae</taxon>
        <taxon>Pentapetalae</taxon>
        <taxon>rosids</taxon>
        <taxon>fabids</taxon>
        <taxon>Fabales</taxon>
        <taxon>Fabaceae</taxon>
        <taxon>Papilionoideae</taxon>
        <taxon>50 kb inversion clade</taxon>
        <taxon>NPAAA clade</taxon>
        <taxon>indigoferoid/millettioid clade</taxon>
        <taxon>Phaseoleae</taxon>
        <taxon>Vigna</taxon>
    </lineage>
</organism>
<sequence>MYIHMTKTVWPTTDLAQARSPHLGERSAFAQAADSRLGEITTVGGFVNARLGKAISPQQDHPSLKVEVPRLGQNYSDMSSFPRVLA</sequence>